<proteinExistence type="predicted"/>
<reference evidence="2" key="2">
    <citation type="submission" date="2015-01" db="EMBL/GenBank/DDBJ databases">
        <title>Evolutionary Origins and Diversification of the Mycorrhizal Mutualists.</title>
        <authorList>
            <consortium name="DOE Joint Genome Institute"/>
            <consortium name="Mycorrhizal Genomics Consortium"/>
            <person name="Kohler A."/>
            <person name="Kuo A."/>
            <person name="Nagy L.G."/>
            <person name="Floudas D."/>
            <person name="Copeland A."/>
            <person name="Barry K.W."/>
            <person name="Cichocki N."/>
            <person name="Veneault-Fourrey C."/>
            <person name="LaButti K."/>
            <person name="Lindquist E.A."/>
            <person name="Lipzen A."/>
            <person name="Lundell T."/>
            <person name="Morin E."/>
            <person name="Murat C."/>
            <person name="Riley R."/>
            <person name="Ohm R."/>
            <person name="Sun H."/>
            <person name="Tunlid A."/>
            <person name="Henrissat B."/>
            <person name="Grigoriev I.V."/>
            <person name="Hibbett D.S."/>
            <person name="Martin F."/>
        </authorList>
    </citation>
    <scope>NUCLEOTIDE SEQUENCE [LARGE SCALE GENOMIC DNA]</scope>
    <source>
        <strain evidence="2">MAFF 305830</strain>
    </source>
</reference>
<organism evidence="1 2">
    <name type="scientific">Serendipita vermifera MAFF 305830</name>
    <dbReference type="NCBI Taxonomy" id="933852"/>
    <lineage>
        <taxon>Eukaryota</taxon>
        <taxon>Fungi</taxon>
        <taxon>Dikarya</taxon>
        <taxon>Basidiomycota</taxon>
        <taxon>Agaricomycotina</taxon>
        <taxon>Agaricomycetes</taxon>
        <taxon>Sebacinales</taxon>
        <taxon>Serendipitaceae</taxon>
        <taxon>Serendipita</taxon>
    </lineage>
</organism>
<accession>A0A0C2XFZ4</accession>
<reference evidence="1 2" key="1">
    <citation type="submission" date="2014-04" db="EMBL/GenBank/DDBJ databases">
        <authorList>
            <consortium name="DOE Joint Genome Institute"/>
            <person name="Kuo A."/>
            <person name="Zuccaro A."/>
            <person name="Kohler A."/>
            <person name="Nagy L.G."/>
            <person name="Floudas D."/>
            <person name="Copeland A."/>
            <person name="Barry K.W."/>
            <person name="Cichocki N."/>
            <person name="Veneault-Fourrey C."/>
            <person name="LaButti K."/>
            <person name="Lindquist E.A."/>
            <person name="Lipzen A."/>
            <person name="Lundell T."/>
            <person name="Morin E."/>
            <person name="Murat C."/>
            <person name="Sun H."/>
            <person name="Tunlid A."/>
            <person name="Henrissat B."/>
            <person name="Grigoriev I.V."/>
            <person name="Hibbett D.S."/>
            <person name="Martin F."/>
            <person name="Nordberg H.P."/>
            <person name="Cantor M.N."/>
            <person name="Hua S.X."/>
        </authorList>
    </citation>
    <scope>NUCLEOTIDE SEQUENCE [LARGE SCALE GENOMIC DNA]</scope>
    <source>
        <strain evidence="1 2">MAFF 305830</strain>
    </source>
</reference>
<sequence>MLHVCRFITDHHPATSLFWMPADTPTRTPQLPTELWIQILRHIDQNLGLLTLCHTSRLLRRLALPLAFRAIDLQSVEHHSRSEMDKNFKFKVLKPLQAPWLAANVTDFRVALSAWHMCHKYGRPRIYGSSDCSCDAIDRQLGDSLVPMINLQTLDIQCLLCTVFTDQRHRYIMELKTRNLRIFSFRCYCLRQSHALRERVLSSSVLATVQVLRWQVTAYDQLTDSLGEILDDMRTLPSLSALYYHGTAMDNKLLATRPIKRLAVYGAESALEQALSKTPAAFTHVIVDDLSRRTQMLLSKSSMFTELQHIGTIPMVTSNDASNLIELLLALYQPFPHLASLDAVVPEDEHPWNPELLSRLRTLHPNLRRVLCRNESYFAWLFNGESWERQDIQEFLAWDIINGACDHI</sequence>
<protein>
    <recommendedName>
        <fullName evidence="3">F-box domain-containing protein</fullName>
    </recommendedName>
</protein>
<dbReference type="Proteomes" id="UP000054097">
    <property type="component" value="Unassembled WGS sequence"/>
</dbReference>
<dbReference type="OrthoDB" id="10683071at2759"/>
<name>A0A0C2XFZ4_SERVB</name>
<dbReference type="EMBL" id="KN824295">
    <property type="protein sequence ID" value="KIM28002.1"/>
    <property type="molecule type" value="Genomic_DNA"/>
</dbReference>
<evidence type="ECO:0008006" key="3">
    <source>
        <dbReference type="Google" id="ProtNLM"/>
    </source>
</evidence>
<keyword evidence="2" id="KW-1185">Reference proteome</keyword>
<dbReference type="HOGENOM" id="CLU_034025_0_0_1"/>
<evidence type="ECO:0000313" key="1">
    <source>
        <dbReference type="EMBL" id="KIM28002.1"/>
    </source>
</evidence>
<dbReference type="AlphaFoldDB" id="A0A0C2XFZ4"/>
<gene>
    <name evidence="1" type="ORF">M408DRAFT_329672</name>
</gene>
<evidence type="ECO:0000313" key="2">
    <source>
        <dbReference type="Proteomes" id="UP000054097"/>
    </source>
</evidence>